<name>A0ABY9B615_9CHLR</name>
<protein>
    <submittedName>
        <fullName evidence="1">Right-handed parallel beta-helix repeat-containing protein</fullName>
    </submittedName>
</protein>
<dbReference type="NCBIfam" id="NF041518">
    <property type="entry name" value="choice_anch_Q"/>
    <property type="match status" value="2"/>
</dbReference>
<dbReference type="PANTHER" id="PTHR11319:SF35">
    <property type="entry name" value="OUTER MEMBRANE PROTEIN PMPC-RELATED"/>
    <property type="match status" value="1"/>
</dbReference>
<dbReference type="SMART" id="SM00710">
    <property type="entry name" value="PbH1"/>
    <property type="match status" value="7"/>
</dbReference>
<accession>A0ABY9B615</accession>
<reference evidence="1" key="1">
    <citation type="journal article" date="2024" name="Nature">
        <title>Anoxygenic phototroph of the Chloroflexota uses a type I reaction centre.</title>
        <authorList>
            <person name="Tsuji J.M."/>
            <person name="Shaw N.A."/>
            <person name="Nagashima S."/>
            <person name="Venkiteswaran J.J."/>
            <person name="Schiff S.L."/>
            <person name="Watanabe T."/>
            <person name="Fukui M."/>
            <person name="Hanada S."/>
            <person name="Tank M."/>
            <person name="Neufeld J.D."/>
        </authorList>
    </citation>
    <scope>NUCLEOTIDE SEQUENCE</scope>
    <source>
        <strain evidence="1">L227-S17</strain>
    </source>
</reference>
<dbReference type="PANTHER" id="PTHR11319">
    <property type="entry name" value="G PROTEIN-COUPLED RECEPTOR-RELATED"/>
    <property type="match status" value="1"/>
</dbReference>
<sequence>MSNLGKKWHILGRLAVVLAGIALLLVVFGASARPAQAVVQTCDLAGLQAAVNNGGTQDLACATDTTIILDGTWNGTIAKDLTLTNTGAGKVTINGANTYRIFYVNSGISLSLTNFNLTGGNATLGGAIDNNSGTVTVTNSTLYGNSAQQQGGAIENFGTVTINNSTLYGNSAVGGGAIFNWGGVTISNSTLYGNSATNSGGAIDNNSGTVTISNSTLYDNSTTNSGGAIYNWSTVTLQNSLLQGNKICFNSSGSITDNGYNLEAEALGSYTCGFSGTSINTTDAKLGTPGNNGGVTNTVALLSGSPAIDAIPPASCVVTADQRGVKRPQGTGCDIGAFETQVATQLAITTQPSGAVAGTAFTTTVTAQDAYGNTATNFSGAVTVAIKGSTGTTGATLSGTLTVNAVNGVATFSGLSLDKSGTGYVLTATSGTLTPADTSGFDVASTCSLAALKIIVSTGGTLDFNCATDTTITLDAAWNGTIATNLTLTNTGAGKLTISGNNLYQIFSVNSGKSLSLTNLNLIGGRAVSGGAIYNSGTVTITNSTLYSNSTTFGDGGAIYNSGTVTITNSTLYSNSATFGGTGGAIYNSGNLTITNSTLYSNSATIGGAIENWGGTLTISNSTLYSNSATISGAIFNNSGTVTLQNSLLQGSNICSGSITDNGYNLEAEAAGSYSCGFSGAKGSINTTDAKLDVPGNNGGATNTVALLSGSPALDAIPAASCVVTADQRGVNRPQGTKCDIGAFETQVATQLAVTTPSGAVAGSTFTTQPVVTAQDAYGNTATNFSGAVTIAIKGGTGTTGATLSGTLTVNAVNGVATFFGLSIDKSGTGYMLTASATGLTSADTSGFTVTAGTGAKLVVTTPSGAAAGAAFTTQPEVTAQDTNGNTDTSFSGSVTIVIKSGTGTTGATLSGTATVNATAGVATFSDLSLDKSGTGYVLTASATGLTSADTSGFDVTAGTAATLVIITQPSGAVAGAAFNTHPVVVVQDANGNPNTSFNGAVTVTIKTGTGTAGATLSGTLTVNAVNGVATFSNLRINKSGRGYVLVFNATNLTSAESNPFNVVIIGQPSDLIPQLRVSPSPVVAISPDNLVSFSFKLKNIGIGSASYVRLEIPIPQGLDLGYLENASAGVWVTQVTATTVTIALPSLAQDQEAHGSLVFRPNANAVIGTEVEARYKVVFDDEVGCGKSLNSNSHRLVFGETNSGEDGAIQRGAAISATIGEKVSLVQKGYLANEIVSLWYTKPDGTSVSLGEQRANANGEITILLNTSGFAPGEYAIVGYGNRSGMTDVNSLTVVAAS</sequence>
<proteinExistence type="predicted"/>
<dbReference type="InterPro" id="IPR011050">
    <property type="entry name" value="Pectin_lyase_fold/virulence"/>
</dbReference>
<dbReference type="Proteomes" id="UP001431572">
    <property type="component" value="Chromosome 2"/>
</dbReference>
<dbReference type="RefSeq" id="WP_341470558.1">
    <property type="nucleotide sequence ID" value="NZ_CP128400.1"/>
</dbReference>
<gene>
    <name evidence="1" type="ORF">OZ401_004269</name>
</gene>
<dbReference type="Gene3D" id="2.160.20.10">
    <property type="entry name" value="Single-stranded right-handed beta-helix, Pectin lyase-like"/>
    <property type="match status" value="2"/>
</dbReference>
<organism evidence="1 2">
    <name type="scientific">Candidatus Chlorohelix allophototropha</name>
    <dbReference type="NCBI Taxonomy" id="3003348"/>
    <lineage>
        <taxon>Bacteria</taxon>
        <taxon>Bacillati</taxon>
        <taxon>Chloroflexota</taxon>
        <taxon>Chloroflexia</taxon>
        <taxon>Candidatus Chloroheliales</taxon>
        <taxon>Candidatus Chloroheliaceae</taxon>
        <taxon>Candidatus Chlorohelix</taxon>
    </lineage>
</organism>
<dbReference type="InterPro" id="IPR059226">
    <property type="entry name" value="Choice_anch_Q_dom"/>
</dbReference>
<dbReference type="SUPFAM" id="SSF51126">
    <property type="entry name" value="Pectin lyase-like"/>
    <property type="match status" value="2"/>
</dbReference>
<keyword evidence="2" id="KW-1185">Reference proteome</keyword>
<dbReference type="InterPro" id="IPR006626">
    <property type="entry name" value="PbH1"/>
</dbReference>
<evidence type="ECO:0000313" key="1">
    <source>
        <dbReference type="EMBL" id="WJW68653.1"/>
    </source>
</evidence>
<dbReference type="InterPro" id="IPR012334">
    <property type="entry name" value="Pectin_lyas_fold"/>
</dbReference>
<dbReference type="EMBL" id="CP128400">
    <property type="protein sequence ID" value="WJW68653.1"/>
    <property type="molecule type" value="Genomic_DNA"/>
</dbReference>
<evidence type="ECO:0000313" key="2">
    <source>
        <dbReference type="Proteomes" id="UP001431572"/>
    </source>
</evidence>